<evidence type="ECO:0000313" key="5">
    <source>
        <dbReference type="EMBL" id="RAI03160.1"/>
    </source>
</evidence>
<gene>
    <name evidence="5" type="ORF">DLJ53_01125</name>
</gene>
<reference evidence="5 6" key="1">
    <citation type="submission" date="2018-05" db="EMBL/GenBank/DDBJ databases">
        <title>Acuticoccus sediminis sp. nov., isolated from deep-sea sediment of Indian Ocean.</title>
        <authorList>
            <person name="Liu X."/>
            <person name="Lai Q."/>
            <person name="Du Y."/>
            <person name="Sun F."/>
            <person name="Zhang X."/>
            <person name="Wang S."/>
            <person name="Shao Z."/>
        </authorList>
    </citation>
    <scope>NUCLEOTIDE SEQUENCE [LARGE SCALE GENOMIC DNA]</scope>
    <source>
        <strain evidence="5 6">PTG4-2</strain>
    </source>
</reference>
<proteinExistence type="predicted"/>
<dbReference type="SUPFAM" id="SSF52172">
    <property type="entry name" value="CheY-like"/>
    <property type="match status" value="1"/>
</dbReference>
<dbReference type="PROSITE" id="PS50110">
    <property type="entry name" value="RESPONSE_REGULATORY"/>
    <property type="match status" value="1"/>
</dbReference>
<dbReference type="InterPro" id="IPR011006">
    <property type="entry name" value="CheY-like_superfamily"/>
</dbReference>
<dbReference type="InterPro" id="IPR050595">
    <property type="entry name" value="Bact_response_regulator"/>
</dbReference>
<feature type="region of interest" description="Disordered" evidence="3">
    <location>
        <begin position="41"/>
        <end position="85"/>
    </location>
</feature>
<evidence type="ECO:0000256" key="2">
    <source>
        <dbReference type="PROSITE-ProRule" id="PRU00169"/>
    </source>
</evidence>
<dbReference type="Pfam" id="PF00072">
    <property type="entry name" value="Response_reg"/>
    <property type="match status" value="1"/>
</dbReference>
<feature type="compositionally biased region" description="Pro residues" evidence="3">
    <location>
        <begin position="56"/>
        <end position="66"/>
    </location>
</feature>
<organism evidence="5 6">
    <name type="scientific">Acuticoccus sediminis</name>
    <dbReference type="NCBI Taxonomy" id="2184697"/>
    <lineage>
        <taxon>Bacteria</taxon>
        <taxon>Pseudomonadati</taxon>
        <taxon>Pseudomonadota</taxon>
        <taxon>Alphaproteobacteria</taxon>
        <taxon>Hyphomicrobiales</taxon>
        <taxon>Amorphaceae</taxon>
        <taxon>Acuticoccus</taxon>
    </lineage>
</organism>
<protein>
    <recommendedName>
        <fullName evidence="4">Response regulatory domain-containing protein</fullName>
    </recommendedName>
</protein>
<dbReference type="SMART" id="SM00448">
    <property type="entry name" value="REC"/>
    <property type="match status" value="1"/>
</dbReference>
<name>A0A8B2NWX1_9HYPH</name>
<dbReference type="InterPro" id="IPR001789">
    <property type="entry name" value="Sig_transdc_resp-reg_receiver"/>
</dbReference>
<evidence type="ECO:0000256" key="1">
    <source>
        <dbReference type="ARBA" id="ARBA00022553"/>
    </source>
</evidence>
<evidence type="ECO:0000259" key="4">
    <source>
        <dbReference type="PROSITE" id="PS50110"/>
    </source>
</evidence>
<feature type="modified residue" description="4-aspartylphosphate" evidence="2">
    <location>
        <position position="171"/>
    </location>
</feature>
<comment type="caution">
    <text evidence="5">The sequence shown here is derived from an EMBL/GenBank/DDBJ whole genome shotgun (WGS) entry which is preliminary data.</text>
</comment>
<dbReference type="Proteomes" id="UP000249590">
    <property type="component" value="Unassembled WGS sequence"/>
</dbReference>
<dbReference type="AlphaFoldDB" id="A0A8B2NWX1"/>
<dbReference type="GO" id="GO:0000160">
    <property type="term" value="P:phosphorelay signal transduction system"/>
    <property type="evidence" value="ECO:0007669"/>
    <property type="project" value="InterPro"/>
</dbReference>
<feature type="domain" description="Response regulatory" evidence="4">
    <location>
        <begin position="121"/>
        <end position="237"/>
    </location>
</feature>
<accession>A0A8B2NWX1</accession>
<dbReference type="PANTHER" id="PTHR44591:SF21">
    <property type="entry name" value="TWO-COMPONENT RESPONSE REGULATOR"/>
    <property type="match status" value="1"/>
</dbReference>
<keyword evidence="1 2" id="KW-0597">Phosphoprotein</keyword>
<evidence type="ECO:0000256" key="3">
    <source>
        <dbReference type="SAM" id="MobiDB-lite"/>
    </source>
</evidence>
<keyword evidence="6" id="KW-1185">Reference proteome</keyword>
<dbReference type="PANTHER" id="PTHR44591">
    <property type="entry name" value="STRESS RESPONSE REGULATOR PROTEIN 1"/>
    <property type="match status" value="1"/>
</dbReference>
<feature type="compositionally biased region" description="Low complexity" evidence="3">
    <location>
        <begin position="67"/>
        <end position="85"/>
    </location>
</feature>
<evidence type="ECO:0000313" key="6">
    <source>
        <dbReference type="Proteomes" id="UP000249590"/>
    </source>
</evidence>
<dbReference type="EMBL" id="QHHQ01000001">
    <property type="protein sequence ID" value="RAI03160.1"/>
    <property type="molecule type" value="Genomic_DNA"/>
</dbReference>
<dbReference type="Gene3D" id="3.40.50.2300">
    <property type="match status" value="1"/>
</dbReference>
<sequence length="250" mass="26459">MNREREGELEDLARDEVSLLSVLLAPNRQGEALRQSLMLALGLDERSGPDTDATPPSEPSPCPPPAEATVTAPAPQPADGVPTSTAATAAAPFVSTASNDVTRTAWPMARLGLGAAANNPHALVVDDTVMVREHTVKLLERLGYTVTAAENGPMALRLLKGIPRLDLLVTDVVMPLAMNGRELAEKVKEQHPETAIVFVSGFADLGVEERVGLPASVNLLAKPFTRDEFNDAINSAVREAQASPDTPAIH</sequence>